<accession>A0A0M3FQL0</accession>
<evidence type="ECO:0000313" key="13">
    <source>
        <dbReference type="Proteomes" id="UP000315888"/>
    </source>
</evidence>
<dbReference type="InterPro" id="IPR021647">
    <property type="entry name" value="CusF_Ec"/>
</dbReference>
<dbReference type="GO" id="GO:0022857">
    <property type="term" value="F:transmembrane transporter activity"/>
    <property type="evidence" value="ECO:0007669"/>
    <property type="project" value="InterPro"/>
</dbReference>
<dbReference type="GO" id="GO:0016020">
    <property type="term" value="C:membrane"/>
    <property type="evidence" value="ECO:0007669"/>
    <property type="project" value="InterPro"/>
</dbReference>
<evidence type="ECO:0000259" key="7">
    <source>
        <dbReference type="Pfam" id="PF25919"/>
    </source>
</evidence>
<evidence type="ECO:0000256" key="4">
    <source>
        <dbReference type="ARBA" id="ARBA00023065"/>
    </source>
</evidence>
<dbReference type="Proteomes" id="UP000076296">
    <property type="component" value="Unassembled WGS sequence"/>
</dbReference>
<dbReference type="InterPro" id="IPR058792">
    <property type="entry name" value="Beta-barrel_RND_2"/>
</dbReference>
<dbReference type="EMBL" id="LRDT01000030">
    <property type="protein sequence ID" value="KZA16193.1"/>
    <property type="molecule type" value="Genomic_DNA"/>
</dbReference>
<dbReference type="Gene3D" id="2.40.50.320">
    <property type="entry name" value="Copper binding periplasmic protein CusF"/>
    <property type="match status" value="1"/>
</dbReference>
<evidence type="ECO:0000313" key="11">
    <source>
        <dbReference type="EMBL" id="TPU64825.1"/>
    </source>
</evidence>
<dbReference type="Gene3D" id="2.40.30.170">
    <property type="match status" value="1"/>
</dbReference>
<evidence type="ECO:0000259" key="8">
    <source>
        <dbReference type="Pfam" id="PF25954"/>
    </source>
</evidence>
<dbReference type="InterPro" id="IPR006143">
    <property type="entry name" value="RND_pump_MFP"/>
</dbReference>
<dbReference type="InterPro" id="IPR058791">
    <property type="entry name" value="3HB_CusB"/>
</dbReference>
<dbReference type="PANTHER" id="PTHR30097:SF15">
    <property type="entry name" value="CATION EFFLUX SYSTEM PROTEIN CUSB"/>
    <property type="match status" value="1"/>
</dbReference>
<dbReference type="GO" id="GO:0046914">
    <property type="term" value="F:transition metal ion binding"/>
    <property type="evidence" value="ECO:0007669"/>
    <property type="project" value="TreeGrafter"/>
</dbReference>
<dbReference type="Pfam" id="PF11604">
    <property type="entry name" value="CusF_Ec"/>
    <property type="match status" value="1"/>
</dbReference>
<dbReference type="EMBL" id="VHGY01000023">
    <property type="protein sequence ID" value="TPU64825.1"/>
    <property type="molecule type" value="Genomic_DNA"/>
</dbReference>
<sequence length="508" mass="55021">MLRNKLAFAMAGLVGVSLAVGGGAGYWFAHKSEKTQSDSTQKTAKVLYWYDPMKPEQHFDKPGKSPFMDMQLVPKYADEGDAGATESTVVKIDPSIQQNLAIRYAMVEQAMVGSNLLTNGILQANERQVAILQTRANGFVQRVYGHAVGDIVSQGSPIAEVSIPEWTGEQTEFLAVLRMGDRSLIQASRQRLQLLGIPQDVIQRVERTRKVQSTMTLSAPVSGFIDSLEVRSGMALSMGQTLATIKGFNPIWLEAAVPEAQIATIKQGSKAEVTLAAYTKTVTGKVIDILPTLDTTSRTIKVRIELPNSDGHLKPGMFASVKFLNNPQANLVIPEQAVIRTGTRNVVIVAHEQGRFEPVVVQLGQSDGHKVAILQGLKVGQKVVISGQFLIDSEANLQGVLDKLNTGKAISTSQTQNPKPSLYQGIGRVEKVTLQEITISHQAIAGLGWGAMTMSFKQPAKPFTQIRSGDQVSFSFKQVSDAYVISNISKISNNMSMASMPSEKGDPS</sequence>
<gene>
    <name evidence="10" type="primary">cusB</name>
    <name evidence="11" type="ORF">FJU42_08835</name>
    <name evidence="10" type="ORF">LV35_02256</name>
</gene>
<comment type="similarity">
    <text evidence="1">Belongs to the membrane fusion protein (MFP) (TC 8.A.1) family.</text>
</comment>
<evidence type="ECO:0000313" key="10">
    <source>
        <dbReference type="EMBL" id="KZA16193.1"/>
    </source>
</evidence>
<feature type="domain" description="Heavy metal binding" evidence="5">
    <location>
        <begin position="48"/>
        <end position="75"/>
    </location>
</feature>
<keyword evidence="2" id="KW-0813">Transport</keyword>
<evidence type="ECO:0000259" key="9">
    <source>
        <dbReference type="Pfam" id="PF25975"/>
    </source>
</evidence>
<dbReference type="InterPro" id="IPR045800">
    <property type="entry name" value="HMBD"/>
</dbReference>
<feature type="domain" description="CzcB-like C-terminal circularly permuted SH3-like" evidence="9">
    <location>
        <begin position="332"/>
        <end position="391"/>
    </location>
</feature>
<reference evidence="10 12" key="1">
    <citation type="submission" date="2016-01" db="EMBL/GenBank/DDBJ databases">
        <title>Draft sequences of Acinetobacter baumannii isolates from wounded military personnel.</title>
        <authorList>
            <person name="Arivett B.A."/>
            <person name="Fiester S.E."/>
            <person name="Ream D.C."/>
            <person name="Actis L.A."/>
        </authorList>
    </citation>
    <scope>NUCLEOTIDE SEQUENCE [LARGE SCALE GENOMIC DNA]</scope>
    <source>
        <strain evidence="10 12">AB2828</strain>
    </source>
</reference>
<dbReference type="Gene3D" id="2.40.420.20">
    <property type="match status" value="1"/>
</dbReference>
<keyword evidence="4" id="KW-0406">Ion transport</keyword>
<keyword evidence="3" id="KW-0732">Signal</keyword>
<dbReference type="InterPro" id="IPR058790">
    <property type="entry name" value="BSH_CusB"/>
</dbReference>
<dbReference type="Proteomes" id="UP000315888">
    <property type="component" value="Unassembled WGS sequence"/>
</dbReference>
<evidence type="ECO:0000313" key="12">
    <source>
        <dbReference type="Proteomes" id="UP000076296"/>
    </source>
</evidence>
<evidence type="ECO:0000256" key="1">
    <source>
        <dbReference type="ARBA" id="ARBA00009477"/>
    </source>
</evidence>
<feature type="domain" description="CusB-like three alpha-helical bundle" evidence="6">
    <location>
        <begin position="165"/>
        <end position="213"/>
    </location>
</feature>
<evidence type="ECO:0000259" key="6">
    <source>
        <dbReference type="Pfam" id="PF25869"/>
    </source>
</evidence>
<dbReference type="Pfam" id="PF25954">
    <property type="entry name" value="Beta-barrel_RND_2"/>
    <property type="match status" value="1"/>
</dbReference>
<dbReference type="SUPFAM" id="SSF111369">
    <property type="entry name" value="HlyD-like secretion proteins"/>
    <property type="match status" value="1"/>
</dbReference>
<dbReference type="NCBIfam" id="TIGR01730">
    <property type="entry name" value="RND_mfp"/>
    <property type="match status" value="1"/>
</dbReference>
<dbReference type="Gene3D" id="6.10.140.730">
    <property type="match status" value="1"/>
</dbReference>
<evidence type="ECO:0000256" key="2">
    <source>
        <dbReference type="ARBA" id="ARBA00022448"/>
    </source>
</evidence>
<proteinExistence type="inferred from homology"/>
<evidence type="ECO:0000256" key="3">
    <source>
        <dbReference type="ARBA" id="ARBA00022729"/>
    </source>
</evidence>
<dbReference type="FunFam" id="2.40.420.20:FF:000003">
    <property type="entry name" value="Cation efflux system protein cusB"/>
    <property type="match status" value="1"/>
</dbReference>
<protein>
    <submittedName>
        <fullName evidence="10">Cation efflux system protein CusB</fullName>
    </submittedName>
    <submittedName>
        <fullName evidence="11">Efflux RND transporter periplasmic adaptor subunit</fullName>
    </submittedName>
</protein>
<dbReference type="AlphaFoldDB" id="A0A0M3FQL0"/>
<dbReference type="Pfam" id="PF25869">
    <property type="entry name" value="3HB_CusB"/>
    <property type="match status" value="1"/>
</dbReference>
<dbReference type="InterPro" id="IPR058649">
    <property type="entry name" value="CzcB_C"/>
</dbReference>
<evidence type="ECO:0000259" key="5">
    <source>
        <dbReference type="Pfam" id="PF19335"/>
    </source>
</evidence>
<dbReference type="GO" id="GO:0015679">
    <property type="term" value="P:plasma membrane copper ion transport"/>
    <property type="evidence" value="ECO:0007669"/>
    <property type="project" value="TreeGrafter"/>
</dbReference>
<dbReference type="Pfam" id="PF19335">
    <property type="entry name" value="HMBD"/>
    <property type="match status" value="1"/>
</dbReference>
<comment type="caution">
    <text evidence="11">The sequence shown here is derived from an EMBL/GenBank/DDBJ whole genome shotgun (WGS) entry which is preliminary data.</text>
</comment>
<dbReference type="RefSeq" id="WP_000945692.1">
    <property type="nucleotide sequence ID" value="NZ_BHFY01000021.1"/>
</dbReference>
<dbReference type="FunFam" id="2.40.30.170:FF:000010">
    <property type="entry name" value="Efflux RND transporter periplasmic adaptor subunit"/>
    <property type="match status" value="1"/>
</dbReference>
<dbReference type="GO" id="GO:0060003">
    <property type="term" value="P:copper ion export"/>
    <property type="evidence" value="ECO:0007669"/>
    <property type="project" value="TreeGrafter"/>
</dbReference>
<dbReference type="InterPro" id="IPR042230">
    <property type="entry name" value="CusF_sf"/>
</dbReference>
<dbReference type="PANTHER" id="PTHR30097">
    <property type="entry name" value="CATION EFFLUX SYSTEM PROTEIN CUSB"/>
    <property type="match status" value="1"/>
</dbReference>
<feature type="domain" description="CusB-like beta-barrel" evidence="8">
    <location>
        <begin position="250"/>
        <end position="323"/>
    </location>
</feature>
<dbReference type="InterPro" id="IPR051909">
    <property type="entry name" value="MFP_Cation_Efflux"/>
</dbReference>
<dbReference type="Pfam" id="PF25975">
    <property type="entry name" value="CzcB_C"/>
    <property type="match status" value="1"/>
</dbReference>
<name>A0A0M3FQL0_ACIBA</name>
<feature type="domain" description="CusB-like barrel-sandwich hybrid" evidence="7">
    <location>
        <begin position="129"/>
        <end position="245"/>
    </location>
</feature>
<dbReference type="GO" id="GO:0030288">
    <property type="term" value="C:outer membrane-bounded periplasmic space"/>
    <property type="evidence" value="ECO:0007669"/>
    <property type="project" value="TreeGrafter"/>
</dbReference>
<organism evidence="11 13">
    <name type="scientific">Acinetobacter baumannii</name>
    <dbReference type="NCBI Taxonomy" id="470"/>
    <lineage>
        <taxon>Bacteria</taxon>
        <taxon>Pseudomonadati</taxon>
        <taxon>Pseudomonadota</taxon>
        <taxon>Gammaproteobacteria</taxon>
        <taxon>Moraxellales</taxon>
        <taxon>Moraxellaceae</taxon>
        <taxon>Acinetobacter</taxon>
        <taxon>Acinetobacter calcoaceticus/baumannii complex</taxon>
    </lineage>
</organism>
<dbReference type="Pfam" id="PF25919">
    <property type="entry name" value="BSH_CusB"/>
    <property type="match status" value="1"/>
</dbReference>
<reference evidence="11 13" key="2">
    <citation type="submission" date="2019-06" db="EMBL/GenBank/DDBJ databases">
        <title>A Diverse Panel of Clinical Acinetobacter baumannii for Research Use.</title>
        <authorList>
            <person name="Mcgann P."/>
            <person name="Snesrud E."/>
            <person name="Galac M.R."/>
        </authorList>
    </citation>
    <scope>NUCLEOTIDE SEQUENCE [LARGE SCALE GENOMIC DNA]</scope>
    <source>
        <strain evidence="11 13">MRSN14237</strain>
    </source>
</reference>